<dbReference type="RefSeq" id="WP_344277101.1">
    <property type="nucleotide sequence ID" value="NZ_BAAAHV010000012.1"/>
</dbReference>
<dbReference type="InterPro" id="IPR050482">
    <property type="entry name" value="Sensor_HK_TwoCompSys"/>
</dbReference>
<evidence type="ECO:0000256" key="9">
    <source>
        <dbReference type="SAM" id="Phobius"/>
    </source>
</evidence>
<sequence length="424" mass="44776">MTGDTMRGAARAVLVGPWSARTWQACAHLLAGFPLGLLTCFTVVLLGGVTTGLLVTFAPALVTLAALLWCVRGYTALQRDRFATLLGVVIDPPAHCREEPGRVRRLLAEAAEPGTWRQFCYHLLAGPLGVVGFVVTTVLWTVSTMCALVSCYAWALPADSAFGRHLHTPSMVIELTVGGLLVFHLAPFVTVGLAAADTWLARTLLGPTDIDRLRSQLVSVTQSRNAVLAAADAERSRIERDLHDGTQQRLTALAINLGIARQTLPDLSGPAREVIEQAHEETKQVIAELRGFVRGLHPAVLSDRGLDAALSGVVARSPVRVRLSVDVSERPSPTVESVAYFVVSEALTNISKHAEVGAAEVTVARNGATLRLVIADAGRGGADEGGGTGLRGLTHRVASVGGSFRCDSPVGGGTTIEVELPCES</sequence>
<dbReference type="PANTHER" id="PTHR24421">
    <property type="entry name" value="NITRATE/NITRITE SENSOR PROTEIN NARX-RELATED"/>
    <property type="match status" value="1"/>
</dbReference>
<dbReference type="Proteomes" id="UP001597542">
    <property type="component" value="Unassembled WGS sequence"/>
</dbReference>
<keyword evidence="9" id="KW-0472">Membrane</keyword>
<reference evidence="14" key="1">
    <citation type="journal article" date="2019" name="Int. J. Syst. Evol. Microbiol.">
        <title>The Global Catalogue of Microorganisms (GCM) 10K type strain sequencing project: providing services to taxonomists for standard genome sequencing and annotation.</title>
        <authorList>
            <consortium name="The Broad Institute Genomics Platform"/>
            <consortium name="The Broad Institute Genome Sequencing Center for Infectious Disease"/>
            <person name="Wu L."/>
            <person name="Ma J."/>
        </authorList>
    </citation>
    <scope>NUCLEOTIDE SEQUENCE [LARGE SCALE GENOMIC DNA]</scope>
    <source>
        <strain evidence="14">CGMCC 4.7638</strain>
    </source>
</reference>
<dbReference type="InterPro" id="IPR003594">
    <property type="entry name" value="HATPase_dom"/>
</dbReference>
<keyword evidence="3" id="KW-0597">Phosphoprotein</keyword>
<feature type="transmembrane region" description="Helical" evidence="9">
    <location>
        <begin position="175"/>
        <end position="196"/>
    </location>
</feature>
<gene>
    <name evidence="13" type="ORF">ACFSUT_32970</name>
</gene>
<evidence type="ECO:0000256" key="6">
    <source>
        <dbReference type="ARBA" id="ARBA00022777"/>
    </source>
</evidence>
<comment type="caution">
    <text evidence="13">The sequence shown here is derived from an EMBL/GenBank/DDBJ whole genome shotgun (WGS) entry which is preliminary data.</text>
</comment>
<evidence type="ECO:0000256" key="2">
    <source>
        <dbReference type="ARBA" id="ARBA00012438"/>
    </source>
</evidence>
<feature type="domain" description="Signal transduction histidine kinase subgroup 3 dimerisation and phosphoacceptor" evidence="11">
    <location>
        <begin position="234"/>
        <end position="301"/>
    </location>
</feature>
<dbReference type="EMBL" id="JBHUKQ010000015">
    <property type="protein sequence ID" value="MFD2485128.1"/>
    <property type="molecule type" value="Genomic_DNA"/>
</dbReference>
<comment type="catalytic activity">
    <reaction evidence="1">
        <text>ATP + protein L-histidine = ADP + protein N-phospho-L-histidine.</text>
        <dbReference type="EC" id="2.7.13.3"/>
    </reaction>
</comment>
<protein>
    <recommendedName>
        <fullName evidence="2">histidine kinase</fullName>
        <ecNumber evidence="2">2.7.13.3</ecNumber>
    </recommendedName>
</protein>
<keyword evidence="5" id="KW-0547">Nucleotide-binding</keyword>
<feature type="domain" description="Putative sensor" evidence="12">
    <location>
        <begin position="28"/>
        <end position="205"/>
    </location>
</feature>
<evidence type="ECO:0000259" key="12">
    <source>
        <dbReference type="Pfam" id="PF13796"/>
    </source>
</evidence>
<keyword evidence="7" id="KW-0067">ATP-binding</keyword>
<evidence type="ECO:0000313" key="13">
    <source>
        <dbReference type="EMBL" id="MFD2485128.1"/>
    </source>
</evidence>
<feature type="transmembrane region" description="Helical" evidence="9">
    <location>
        <begin position="52"/>
        <end position="71"/>
    </location>
</feature>
<feature type="transmembrane region" description="Helical" evidence="9">
    <location>
        <begin position="128"/>
        <end position="155"/>
    </location>
</feature>
<evidence type="ECO:0000256" key="8">
    <source>
        <dbReference type="ARBA" id="ARBA00023012"/>
    </source>
</evidence>
<dbReference type="InterPro" id="IPR036890">
    <property type="entry name" value="HATPase_C_sf"/>
</dbReference>
<dbReference type="Pfam" id="PF02518">
    <property type="entry name" value="HATPase_c"/>
    <property type="match status" value="1"/>
</dbReference>
<dbReference type="Gene3D" id="1.20.5.1930">
    <property type="match status" value="1"/>
</dbReference>
<dbReference type="GO" id="GO:0016301">
    <property type="term" value="F:kinase activity"/>
    <property type="evidence" value="ECO:0007669"/>
    <property type="project" value="UniProtKB-KW"/>
</dbReference>
<dbReference type="PANTHER" id="PTHR24421:SF10">
    <property type="entry name" value="NITRATE_NITRITE SENSOR PROTEIN NARQ"/>
    <property type="match status" value="1"/>
</dbReference>
<dbReference type="Pfam" id="PF07730">
    <property type="entry name" value="HisKA_3"/>
    <property type="match status" value="1"/>
</dbReference>
<keyword evidence="6 13" id="KW-0418">Kinase</keyword>
<dbReference type="Pfam" id="PF13796">
    <property type="entry name" value="Sensor"/>
    <property type="match status" value="1"/>
</dbReference>
<dbReference type="SUPFAM" id="SSF55874">
    <property type="entry name" value="ATPase domain of HSP90 chaperone/DNA topoisomerase II/histidine kinase"/>
    <property type="match status" value="1"/>
</dbReference>
<keyword evidence="4" id="KW-0808">Transferase</keyword>
<dbReference type="EC" id="2.7.13.3" evidence="2"/>
<feature type="transmembrane region" description="Helical" evidence="9">
    <location>
        <begin position="26"/>
        <end position="46"/>
    </location>
</feature>
<dbReference type="Gene3D" id="3.30.565.10">
    <property type="entry name" value="Histidine kinase-like ATPase, C-terminal domain"/>
    <property type="match status" value="1"/>
</dbReference>
<evidence type="ECO:0000313" key="14">
    <source>
        <dbReference type="Proteomes" id="UP001597542"/>
    </source>
</evidence>
<keyword evidence="8" id="KW-0902">Two-component regulatory system</keyword>
<evidence type="ECO:0000256" key="5">
    <source>
        <dbReference type="ARBA" id="ARBA00022741"/>
    </source>
</evidence>
<evidence type="ECO:0000259" key="10">
    <source>
        <dbReference type="Pfam" id="PF02518"/>
    </source>
</evidence>
<proteinExistence type="predicted"/>
<organism evidence="13 14">
    <name type="scientific">Amycolatopsis albidoflavus</name>
    <dbReference type="NCBI Taxonomy" id="102226"/>
    <lineage>
        <taxon>Bacteria</taxon>
        <taxon>Bacillati</taxon>
        <taxon>Actinomycetota</taxon>
        <taxon>Actinomycetes</taxon>
        <taxon>Pseudonocardiales</taxon>
        <taxon>Pseudonocardiaceae</taxon>
        <taxon>Amycolatopsis</taxon>
    </lineage>
</organism>
<name>A0ABW5I820_9PSEU</name>
<dbReference type="InterPro" id="IPR011712">
    <property type="entry name" value="Sig_transdc_His_kin_sub3_dim/P"/>
</dbReference>
<evidence type="ECO:0000256" key="4">
    <source>
        <dbReference type="ARBA" id="ARBA00022679"/>
    </source>
</evidence>
<keyword evidence="9" id="KW-0812">Transmembrane</keyword>
<evidence type="ECO:0000259" key="11">
    <source>
        <dbReference type="Pfam" id="PF07730"/>
    </source>
</evidence>
<evidence type="ECO:0000256" key="1">
    <source>
        <dbReference type="ARBA" id="ARBA00000085"/>
    </source>
</evidence>
<feature type="domain" description="Histidine kinase/HSP90-like ATPase" evidence="10">
    <location>
        <begin position="340"/>
        <end position="422"/>
    </location>
</feature>
<dbReference type="InterPro" id="IPR025828">
    <property type="entry name" value="Put_sensor_dom"/>
</dbReference>
<evidence type="ECO:0000256" key="7">
    <source>
        <dbReference type="ARBA" id="ARBA00022840"/>
    </source>
</evidence>
<accession>A0ABW5I820</accession>
<evidence type="ECO:0000256" key="3">
    <source>
        <dbReference type="ARBA" id="ARBA00022553"/>
    </source>
</evidence>
<keyword evidence="14" id="KW-1185">Reference proteome</keyword>
<keyword evidence="9" id="KW-1133">Transmembrane helix</keyword>